<dbReference type="EMBL" id="AP022597">
    <property type="protein sequence ID" value="BBY68396.1"/>
    <property type="molecule type" value="Genomic_DNA"/>
</dbReference>
<dbReference type="PANTHER" id="PTHR30055">
    <property type="entry name" value="HTH-TYPE TRANSCRIPTIONAL REGULATOR RUTR"/>
    <property type="match status" value="1"/>
</dbReference>
<accession>A0ABM7K3C2</accession>
<dbReference type="SUPFAM" id="SSF46689">
    <property type="entry name" value="Homeodomain-like"/>
    <property type="match status" value="1"/>
</dbReference>
<dbReference type="Pfam" id="PF00440">
    <property type="entry name" value="TetR_N"/>
    <property type="match status" value="1"/>
</dbReference>
<organism evidence="6 7">
    <name type="scientific">Mycobacterium paraintracellulare</name>
    <dbReference type="NCBI Taxonomy" id="1138383"/>
    <lineage>
        <taxon>Bacteria</taxon>
        <taxon>Bacillati</taxon>
        <taxon>Actinomycetota</taxon>
        <taxon>Actinomycetes</taxon>
        <taxon>Mycobacteriales</taxon>
        <taxon>Mycobacteriaceae</taxon>
        <taxon>Mycobacterium</taxon>
        <taxon>Mycobacterium avium complex (MAC)</taxon>
    </lineage>
</organism>
<feature type="domain" description="HTH tetR-type" evidence="5">
    <location>
        <begin position="12"/>
        <end position="72"/>
    </location>
</feature>
<dbReference type="Proteomes" id="UP000466578">
    <property type="component" value="Chromosome"/>
</dbReference>
<dbReference type="RefSeq" id="WP_014385562.1">
    <property type="nucleotide sequence ID" value="NC_016948.1"/>
</dbReference>
<dbReference type="PROSITE" id="PS50977">
    <property type="entry name" value="HTH_TETR_2"/>
    <property type="match status" value="1"/>
</dbReference>
<feature type="DNA-binding region" description="H-T-H motif" evidence="4">
    <location>
        <begin position="35"/>
        <end position="54"/>
    </location>
</feature>
<protein>
    <submittedName>
        <fullName evidence="6">TetR family transcriptional regulator</fullName>
    </submittedName>
</protein>
<evidence type="ECO:0000259" key="5">
    <source>
        <dbReference type="PROSITE" id="PS50977"/>
    </source>
</evidence>
<evidence type="ECO:0000313" key="7">
    <source>
        <dbReference type="Proteomes" id="UP000466578"/>
    </source>
</evidence>
<keyword evidence="2 4" id="KW-0238">DNA-binding</keyword>
<evidence type="ECO:0000313" key="6">
    <source>
        <dbReference type="EMBL" id="BBY68396.1"/>
    </source>
</evidence>
<dbReference type="InterPro" id="IPR009057">
    <property type="entry name" value="Homeodomain-like_sf"/>
</dbReference>
<keyword evidence="3" id="KW-0804">Transcription</keyword>
<dbReference type="GeneID" id="45456103"/>
<dbReference type="InterPro" id="IPR049484">
    <property type="entry name" value="Rv0078-like_C"/>
</dbReference>
<dbReference type="Pfam" id="PF21351">
    <property type="entry name" value="TetR_C_41"/>
    <property type="match status" value="1"/>
</dbReference>
<evidence type="ECO:0000256" key="4">
    <source>
        <dbReference type="PROSITE-ProRule" id="PRU00335"/>
    </source>
</evidence>
<name>A0ABM7K3C2_9MYCO</name>
<evidence type="ECO:0000256" key="1">
    <source>
        <dbReference type="ARBA" id="ARBA00023015"/>
    </source>
</evidence>
<dbReference type="Gene3D" id="1.10.357.10">
    <property type="entry name" value="Tetracycline Repressor, domain 2"/>
    <property type="match status" value="1"/>
</dbReference>
<evidence type="ECO:0000256" key="3">
    <source>
        <dbReference type="ARBA" id="ARBA00023163"/>
    </source>
</evidence>
<reference evidence="6 7" key="1">
    <citation type="journal article" date="2019" name="Emerg. Microbes Infect.">
        <title>Comprehensive subspecies identification of 175 nontuberculous mycobacteria species based on 7547 genomic profiles.</title>
        <authorList>
            <person name="Matsumoto Y."/>
            <person name="Kinjo T."/>
            <person name="Motooka D."/>
            <person name="Nabeya D."/>
            <person name="Jung N."/>
            <person name="Uechi K."/>
            <person name="Horii T."/>
            <person name="Iida T."/>
            <person name="Fujita J."/>
            <person name="Nakamura S."/>
        </authorList>
    </citation>
    <scope>NUCLEOTIDE SEQUENCE [LARGE SCALE GENOMIC DNA]</scope>
    <source>
        <strain evidence="6 7">JCM 30622</strain>
    </source>
</reference>
<dbReference type="PRINTS" id="PR00455">
    <property type="entry name" value="HTHTETR"/>
</dbReference>
<dbReference type="InterPro" id="IPR001647">
    <property type="entry name" value="HTH_TetR"/>
</dbReference>
<sequence length="201" mass="21870">MTGPRTQAERTRVTIEQIVSVARRAFAEDGFDATSVDGIVEGAGMTKGALYHHFPGKRALFAAVYEAEQVAIGQAVLRAARRGNSSWQNVLSGCRAFFDAVLDPGVQRITLIDAPAVLGWETMRKLEDEHVTSLLRQGLSQAIADGHLGRQRVEPLAHLVHGAMCEAAMTVARSADPMRESRDSLAALENLLNGIVVRRKR</sequence>
<proteinExistence type="predicted"/>
<gene>
    <name evidence="6" type="ORF">MPRI_05830</name>
</gene>
<dbReference type="PANTHER" id="PTHR30055:SF234">
    <property type="entry name" value="HTH-TYPE TRANSCRIPTIONAL REGULATOR BETI"/>
    <property type="match status" value="1"/>
</dbReference>
<keyword evidence="1" id="KW-0805">Transcription regulation</keyword>
<keyword evidence="7" id="KW-1185">Reference proteome</keyword>
<dbReference type="InterPro" id="IPR050109">
    <property type="entry name" value="HTH-type_TetR-like_transc_reg"/>
</dbReference>
<evidence type="ECO:0000256" key="2">
    <source>
        <dbReference type="ARBA" id="ARBA00023125"/>
    </source>
</evidence>